<proteinExistence type="predicted"/>
<evidence type="ECO:0000313" key="2">
    <source>
        <dbReference type="Proteomes" id="UP001510562"/>
    </source>
</evidence>
<gene>
    <name evidence="1" type="ORF">CDIF1296T_phi111</name>
</gene>
<reference evidence="1 2" key="1">
    <citation type="journal article" date="2015" name="Genome Announc.">
        <title>Complete Genome Sequence of the Novel Temperate Clostridium difficile Phage phiCDIF1296T.</title>
        <authorList>
            <person name="Wittmann J."/>
            <person name="Riedel T."/>
            <person name="Bunk B."/>
            <person name="Sproer C."/>
            <person name="Gronow S."/>
            <person name="Overmann J."/>
        </authorList>
    </citation>
    <scope>NUCLEOTIDE SEQUENCE [LARGE SCALE GENOMIC DNA]</scope>
    <source>
        <strain evidence="2">ATCC 9689 / DSM 1296 / BCRC 10642 / JCM 1296 / NCIMB 10666 / NCTC 11209 / 90556-M6S</strain>
    </source>
</reference>
<sequence length="135" mass="16050">MYFETDIIKNKNTVNKIIKYCGGNTEKLKDWLKEIENKSISSLEELKEYPLKRNYKFVFSKEEAPNLDKLIKMKLRDNCLEKCEICSLENLLSMLNDEILDLNKEDISYEDNIEWIENCKEELIKLKVGSICIDW</sequence>
<accession>A0ACA7UPB7</accession>
<protein>
    <submittedName>
        <fullName evidence="1">Uncharacterized protein</fullName>
    </submittedName>
</protein>
<dbReference type="EMBL" id="CP011970">
    <property type="protein sequence ID" value="AKP44785.1"/>
    <property type="molecule type" value="Genomic_DNA"/>
</dbReference>
<organism evidence="1 2">
    <name type="scientific">Clostridioides difficile ATCC 9689 = DSM 1296</name>
    <dbReference type="NCBI Taxonomy" id="1121308"/>
    <lineage>
        <taxon>Bacteria</taxon>
        <taxon>Bacillati</taxon>
        <taxon>Bacillota</taxon>
        <taxon>Clostridia</taxon>
        <taxon>Peptostreptococcales</taxon>
        <taxon>Peptostreptococcaceae</taxon>
        <taxon>Clostridioides</taxon>
    </lineage>
</organism>
<dbReference type="Proteomes" id="UP001510562">
    <property type="component" value="Chromosome"/>
</dbReference>
<evidence type="ECO:0000313" key="1">
    <source>
        <dbReference type="EMBL" id="AKP44785.1"/>
    </source>
</evidence>
<name>A0ACA7UPB7_CLODI</name>
<keyword evidence="2" id="KW-1185">Reference proteome</keyword>